<protein>
    <submittedName>
        <fullName evidence="2">Transcriptional regulator</fullName>
    </submittedName>
</protein>
<evidence type="ECO:0000256" key="1">
    <source>
        <dbReference type="SAM" id="MobiDB-lite"/>
    </source>
</evidence>
<keyword evidence="3" id="KW-1185">Reference proteome</keyword>
<dbReference type="InterPro" id="IPR010982">
    <property type="entry name" value="Lambda_DNA-bd_dom_sf"/>
</dbReference>
<proteinExistence type="predicted"/>
<comment type="caution">
    <text evidence="2">The sequence shown here is derived from an EMBL/GenBank/DDBJ whole genome shotgun (WGS) entry which is preliminary data.</text>
</comment>
<dbReference type="SUPFAM" id="SSF47413">
    <property type="entry name" value="lambda repressor-like DNA-binding domains"/>
    <property type="match status" value="1"/>
</dbReference>
<evidence type="ECO:0000313" key="2">
    <source>
        <dbReference type="EMBL" id="ONH81879.1"/>
    </source>
</evidence>
<evidence type="ECO:0000313" key="3">
    <source>
        <dbReference type="Proteomes" id="UP000054844"/>
    </source>
</evidence>
<dbReference type="InterPro" id="IPR001387">
    <property type="entry name" value="Cro/C1-type_HTH"/>
</dbReference>
<accession>A0A1S8D1L8</accession>
<feature type="compositionally biased region" description="Basic and acidic residues" evidence="1">
    <location>
        <begin position="78"/>
        <end position="88"/>
    </location>
</feature>
<dbReference type="OrthoDB" id="3782725at2"/>
<gene>
    <name evidence="2" type="ORF">APZ41_017615</name>
</gene>
<dbReference type="AlphaFoldDB" id="A0A1S8D1L8"/>
<dbReference type="Proteomes" id="UP000054844">
    <property type="component" value="Unassembled WGS sequence"/>
</dbReference>
<reference evidence="2" key="1">
    <citation type="submission" date="2016-12" db="EMBL/GenBank/DDBJ databases">
        <title>Draft genome sequence of Roseomonas mucosa strain AU37, isolated from a peripheral intravenous catheter.</title>
        <authorList>
            <person name="Choudhury M.A."/>
            <person name="Sidjabat H.E."/>
            <person name="Wailan A.M."/>
            <person name="Zhang L."/>
            <person name="Marsh N.M."/>
            <person name="Rickard C.M."/>
            <person name="Davies M."/>
            <person name="Mcmillan D.J."/>
        </authorList>
    </citation>
    <scope>NUCLEOTIDE SEQUENCE [LARGE SCALE GENOMIC DNA]</scope>
    <source>
        <strain evidence="2">AU37</strain>
    </source>
</reference>
<feature type="region of interest" description="Disordered" evidence="1">
    <location>
        <begin position="64"/>
        <end position="88"/>
    </location>
</feature>
<dbReference type="EMBL" id="LLWF02000085">
    <property type="protein sequence ID" value="ONH81879.1"/>
    <property type="molecule type" value="Genomic_DNA"/>
</dbReference>
<dbReference type="STRING" id="207340.APZ41_017615"/>
<sequence length="88" mass="9201">MALTGAQIRMARGYLRWSTAELATKAGVGASTVKRAEAEDGPPPINPPNLAAIRTALETGGVEFIPENGGGAGVRLRKSTDETTHQEN</sequence>
<dbReference type="Gene3D" id="1.10.260.40">
    <property type="entry name" value="lambda repressor-like DNA-binding domains"/>
    <property type="match status" value="1"/>
</dbReference>
<organism evidence="2 3">
    <name type="scientific">Roseomonas mucosa</name>
    <dbReference type="NCBI Taxonomy" id="207340"/>
    <lineage>
        <taxon>Bacteria</taxon>
        <taxon>Pseudomonadati</taxon>
        <taxon>Pseudomonadota</taxon>
        <taxon>Alphaproteobacteria</taxon>
        <taxon>Acetobacterales</taxon>
        <taxon>Roseomonadaceae</taxon>
        <taxon>Roseomonas</taxon>
    </lineage>
</organism>
<dbReference type="GO" id="GO:0003677">
    <property type="term" value="F:DNA binding"/>
    <property type="evidence" value="ECO:0007669"/>
    <property type="project" value="InterPro"/>
</dbReference>
<dbReference type="CDD" id="cd00093">
    <property type="entry name" value="HTH_XRE"/>
    <property type="match status" value="1"/>
</dbReference>
<name>A0A1S8D1L8_9PROT</name>